<organism evidence="2 3">
    <name type="scientific">Tritrichomonas foetus</name>
    <dbReference type="NCBI Taxonomy" id="1144522"/>
    <lineage>
        <taxon>Eukaryota</taxon>
        <taxon>Metamonada</taxon>
        <taxon>Parabasalia</taxon>
        <taxon>Tritrichomonadida</taxon>
        <taxon>Tritrichomonadidae</taxon>
        <taxon>Tritrichomonas</taxon>
    </lineage>
</organism>
<proteinExistence type="predicted"/>
<evidence type="ECO:0000313" key="3">
    <source>
        <dbReference type="Proteomes" id="UP000179807"/>
    </source>
</evidence>
<dbReference type="OrthoDB" id="774951at2759"/>
<dbReference type="PANTHER" id="PTHR44329">
    <property type="entry name" value="SERINE/THREONINE-PROTEIN KINASE TNNI3K-RELATED"/>
    <property type="match status" value="1"/>
</dbReference>
<dbReference type="InterPro" id="IPR008271">
    <property type="entry name" value="Ser/Thr_kinase_AS"/>
</dbReference>
<feature type="domain" description="Protein kinase" evidence="1">
    <location>
        <begin position="26"/>
        <end position="314"/>
    </location>
</feature>
<dbReference type="GO" id="GO:0005524">
    <property type="term" value="F:ATP binding"/>
    <property type="evidence" value="ECO:0007669"/>
    <property type="project" value="InterPro"/>
</dbReference>
<dbReference type="RefSeq" id="XP_068360788.1">
    <property type="nucleotide sequence ID" value="XM_068503595.1"/>
</dbReference>
<sequence length="335" mass="38817">MIEQEQIEQLERDYPEFVVSLDRFESLSSKLIANGGFSSIFLVTDSTTNQKVIQKETGQNNTAVFYHEVKSLILLKDVPFVIKMIGFSIHPTFNIFLEYCPESDVESHIIPKVEEEEEDLEYSDDEEDFPPEEKKPFIKLTQTQKNTIAYFTAVGMSYVSKSGIIHNDFKTSNIFLTHDMNIPKIGDFGSSRFPPDENSLNLNGTILWMAPECLNGQAYPESDVYGFGLLIYEMLFEKEPWAEISNKIALITRNVEQNIRPNYHKKYDDSNLQEFDSTVYQLVQLMKRCWAQDHKERPTFTEIANLFKEKKVAFPDANLEEFENKVKEYESVLLS</sequence>
<dbReference type="InterPro" id="IPR011009">
    <property type="entry name" value="Kinase-like_dom_sf"/>
</dbReference>
<reference evidence="2" key="1">
    <citation type="submission" date="2016-10" db="EMBL/GenBank/DDBJ databases">
        <authorList>
            <person name="Benchimol M."/>
            <person name="Almeida L.G."/>
            <person name="Vasconcelos A.T."/>
            <person name="Perreira-Neves A."/>
            <person name="Rosa I.A."/>
            <person name="Tasca T."/>
            <person name="Bogo M.R."/>
            <person name="de Souza W."/>
        </authorList>
    </citation>
    <scope>NUCLEOTIDE SEQUENCE [LARGE SCALE GENOMIC DNA]</scope>
    <source>
        <strain evidence="2">K</strain>
    </source>
</reference>
<accession>A0A1J4KD66</accession>
<comment type="caution">
    <text evidence="2">The sequence shown here is derived from an EMBL/GenBank/DDBJ whole genome shotgun (WGS) entry which is preliminary data.</text>
</comment>
<dbReference type="PROSITE" id="PS50011">
    <property type="entry name" value="PROTEIN_KINASE_DOM"/>
    <property type="match status" value="1"/>
</dbReference>
<gene>
    <name evidence="2" type="ORF">TRFO_24153</name>
</gene>
<dbReference type="VEuPathDB" id="TrichDB:TRFO_24153"/>
<dbReference type="PANTHER" id="PTHR44329:SF214">
    <property type="entry name" value="PROTEIN KINASE DOMAIN-CONTAINING PROTEIN"/>
    <property type="match status" value="1"/>
</dbReference>
<dbReference type="Gene3D" id="1.10.510.10">
    <property type="entry name" value="Transferase(Phosphotransferase) domain 1"/>
    <property type="match status" value="1"/>
</dbReference>
<evidence type="ECO:0000313" key="2">
    <source>
        <dbReference type="EMBL" id="OHT07652.1"/>
    </source>
</evidence>
<dbReference type="GO" id="GO:0004674">
    <property type="term" value="F:protein serine/threonine kinase activity"/>
    <property type="evidence" value="ECO:0007669"/>
    <property type="project" value="TreeGrafter"/>
</dbReference>
<dbReference type="PROSITE" id="PS00108">
    <property type="entry name" value="PROTEIN_KINASE_ST"/>
    <property type="match status" value="1"/>
</dbReference>
<keyword evidence="3" id="KW-1185">Reference proteome</keyword>
<dbReference type="InterPro" id="IPR000719">
    <property type="entry name" value="Prot_kinase_dom"/>
</dbReference>
<dbReference type="Pfam" id="PF00069">
    <property type="entry name" value="Pkinase"/>
    <property type="match status" value="1"/>
</dbReference>
<name>A0A1J4KD66_9EUKA</name>
<dbReference type="SUPFAM" id="SSF56112">
    <property type="entry name" value="Protein kinase-like (PK-like)"/>
    <property type="match status" value="1"/>
</dbReference>
<dbReference type="EMBL" id="MLAK01000691">
    <property type="protein sequence ID" value="OHT07652.1"/>
    <property type="molecule type" value="Genomic_DNA"/>
</dbReference>
<dbReference type="GeneID" id="94838299"/>
<dbReference type="AlphaFoldDB" id="A0A1J4KD66"/>
<protein>
    <recommendedName>
        <fullName evidence="1">Protein kinase domain-containing protein</fullName>
    </recommendedName>
</protein>
<dbReference type="Proteomes" id="UP000179807">
    <property type="component" value="Unassembled WGS sequence"/>
</dbReference>
<dbReference type="InterPro" id="IPR051681">
    <property type="entry name" value="Ser/Thr_Kinases-Pseudokinases"/>
</dbReference>
<evidence type="ECO:0000259" key="1">
    <source>
        <dbReference type="PROSITE" id="PS50011"/>
    </source>
</evidence>